<protein>
    <submittedName>
        <fullName evidence="3">Uncharacterized protein</fullName>
    </submittedName>
</protein>
<comment type="caution">
    <text evidence="3">The sequence shown here is derived from an EMBL/GenBank/DDBJ whole genome shotgun (WGS) entry which is preliminary data.</text>
</comment>
<name>A0A2T0PU52_9ACTN</name>
<feature type="compositionally biased region" description="Pro residues" evidence="1">
    <location>
        <begin position="1"/>
        <end position="10"/>
    </location>
</feature>
<keyword evidence="4" id="KW-1185">Reference proteome</keyword>
<dbReference type="EMBL" id="PVZC01000010">
    <property type="protein sequence ID" value="PRX92429.1"/>
    <property type="molecule type" value="Genomic_DNA"/>
</dbReference>
<gene>
    <name evidence="3" type="ORF">CLV72_110189</name>
</gene>
<evidence type="ECO:0000256" key="2">
    <source>
        <dbReference type="SAM" id="Phobius"/>
    </source>
</evidence>
<dbReference type="AlphaFoldDB" id="A0A2T0PU52"/>
<sequence length="227" mass="22822">MSYPPQPPQGGQPGDPYGRQGAGHPPSGPYPGVQQQGGFGGPPPPGAFGGPPQGGFGGPPPQGPPRKKSRAGLVIGLVIGAVVLVAAVIGGVAVWFMTSNADANGGAGFQGGRPASAFPRSYDSMWFDDAPFTVAGMEGSGMGARTEPGGSSGSLSMDFDGGSVVCSWTLQVAEADGNLYRADATPDGENEGCPQIGSITFQDYSGSGIHIYVGPAPGQETDYIDSY</sequence>
<accession>A0A2T0PU52</accession>
<organism evidence="3 4">
    <name type="scientific">Allonocardiopsis opalescens</name>
    <dbReference type="NCBI Taxonomy" id="1144618"/>
    <lineage>
        <taxon>Bacteria</taxon>
        <taxon>Bacillati</taxon>
        <taxon>Actinomycetota</taxon>
        <taxon>Actinomycetes</taxon>
        <taxon>Streptosporangiales</taxon>
        <taxon>Allonocardiopsis</taxon>
    </lineage>
</organism>
<feature type="transmembrane region" description="Helical" evidence="2">
    <location>
        <begin position="73"/>
        <end position="97"/>
    </location>
</feature>
<feature type="region of interest" description="Disordered" evidence="1">
    <location>
        <begin position="1"/>
        <end position="68"/>
    </location>
</feature>
<keyword evidence="2" id="KW-1133">Transmembrane helix</keyword>
<evidence type="ECO:0000256" key="1">
    <source>
        <dbReference type="SAM" id="MobiDB-lite"/>
    </source>
</evidence>
<reference evidence="3 4" key="1">
    <citation type="submission" date="2018-03" db="EMBL/GenBank/DDBJ databases">
        <title>Genomic Encyclopedia of Archaeal and Bacterial Type Strains, Phase II (KMG-II): from individual species to whole genera.</title>
        <authorList>
            <person name="Goeker M."/>
        </authorList>
    </citation>
    <scope>NUCLEOTIDE SEQUENCE [LARGE SCALE GENOMIC DNA]</scope>
    <source>
        <strain evidence="3 4">DSM 45601</strain>
    </source>
</reference>
<evidence type="ECO:0000313" key="4">
    <source>
        <dbReference type="Proteomes" id="UP000237846"/>
    </source>
</evidence>
<dbReference type="Proteomes" id="UP000237846">
    <property type="component" value="Unassembled WGS sequence"/>
</dbReference>
<keyword evidence="2" id="KW-0812">Transmembrane</keyword>
<evidence type="ECO:0000313" key="3">
    <source>
        <dbReference type="EMBL" id="PRX92429.1"/>
    </source>
</evidence>
<feature type="compositionally biased region" description="Gly residues" evidence="1">
    <location>
        <begin position="47"/>
        <end position="57"/>
    </location>
</feature>
<dbReference type="RefSeq" id="WP_106252678.1">
    <property type="nucleotide sequence ID" value="NZ_PVZC01000010.1"/>
</dbReference>
<proteinExistence type="predicted"/>
<keyword evidence="2" id="KW-0472">Membrane</keyword>